<protein>
    <submittedName>
        <fullName evidence="1">Uncharacterized protein</fullName>
    </submittedName>
</protein>
<organism evidence="1 2">
    <name type="scientific">Cupriavidus basilensis</name>
    <dbReference type="NCBI Taxonomy" id="68895"/>
    <lineage>
        <taxon>Bacteria</taxon>
        <taxon>Pseudomonadati</taxon>
        <taxon>Pseudomonadota</taxon>
        <taxon>Betaproteobacteria</taxon>
        <taxon>Burkholderiales</taxon>
        <taxon>Burkholderiaceae</taxon>
        <taxon>Cupriavidus</taxon>
    </lineage>
</organism>
<evidence type="ECO:0000313" key="2">
    <source>
        <dbReference type="Proteomes" id="UP000031843"/>
    </source>
</evidence>
<evidence type="ECO:0000313" key="1">
    <source>
        <dbReference type="EMBL" id="AJG19323.1"/>
    </source>
</evidence>
<proteinExistence type="predicted"/>
<dbReference type="EMBL" id="CP010536">
    <property type="protein sequence ID" value="AJG19323.1"/>
    <property type="molecule type" value="Genomic_DNA"/>
</dbReference>
<sequence>MHARNAMCLSDQSDSFDSFDPLLAIGAVAIEGPRRPAHRQA</sequence>
<dbReference type="KEGG" id="cbw:RR42_m1928"/>
<dbReference type="Proteomes" id="UP000031843">
    <property type="component" value="Chromosome main"/>
</dbReference>
<accession>A0A0C4Y8P2</accession>
<gene>
    <name evidence="1" type="ORF">RR42_m1928</name>
</gene>
<dbReference type="AlphaFoldDB" id="A0A0C4Y8P2"/>
<name>A0A0C4Y8P2_9BURK</name>
<reference evidence="1 2" key="1">
    <citation type="journal article" date="2015" name="Genome Announc.">
        <title>Complete Genome Sequence of Cupriavidus basilensis 4G11, Isolated from the Oak Ridge Field Research Center Site.</title>
        <authorList>
            <person name="Ray J."/>
            <person name="Waters R.J."/>
            <person name="Skerker J.M."/>
            <person name="Kuehl J.V."/>
            <person name="Price M.N."/>
            <person name="Huang J."/>
            <person name="Chakraborty R."/>
            <person name="Arkin A.P."/>
            <person name="Deutschbauer A."/>
        </authorList>
    </citation>
    <scope>NUCLEOTIDE SEQUENCE [LARGE SCALE GENOMIC DNA]</scope>
    <source>
        <strain evidence="1">4G11</strain>
    </source>
</reference>
<keyword evidence="2" id="KW-1185">Reference proteome</keyword>